<reference evidence="3 4" key="1">
    <citation type="submission" date="2019-12" db="EMBL/GenBank/DDBJ databases">
        <title>Genomic-based taxomic classification of the family Erythrobacteraceae.</title>
        <authorList>
            <person name="Xu L."/>
        </authorList>
    </citation>
    <scope>NUCLEOTIDE SEQUENCE [LARGE SCALE GENOMIC DNA]</scope>
    <source>
        <strain evidence="3 4">KEMB 9005-328</strain>
    </source>
</reference>
<evidence type="ECO:0000259" key="2">
    <source>
        <dbReference type="Pfam" id="PF07589"/>
    </source>
</evidence>
<dbReference type="EMBL" id="WTYA01000005">
    <property type="protein sequence ID" value="MXP28749.1"/>
    <property type="molecule type" value="Genomic_DNA"/>
</dbReference>
<protein>
    <submittedName>
        <fullName evidence="3">PEPxxWA-CTERM sorting domain-containing protein</fullName>
    </submittedName>
</protein>
<proteinExistence type="predicted"/>
<feature type="region of interest" description="Disordered" evidence="1">
    <location>
        <begin position="132"/>
        <end position="181"/>
    </location>
</feature>
<accession>A0A845AH35</accession>
<dbReference type="Pfam" id="PF07589">
    <property type="entry name" value="PEP-CTERM"/>
    <property type="match status" value="1"/>
</dbReference>
<keyword evidence="4" id="KW-1185">Reference proteome</keyword>
<feature type="domain" description="Ice-binding protein C-terminal" evidence="2">
    <location>
        <begin position="179"/>
        <end position="203"/>
    </location>
</feature>
<feature type="compositionally biased region" description="Gly residues" evidence="1">
    <location>
        <begin position="138"/>
        <end position="165"/>
    </location>
</feature>
<dbReference type="NCBIfam" id="NF035944">
    <property type="entry name" value="PEPxxWA-CTERM"/>
    <property type="match status" value="1"/>
</dbReference>
<dbReference type="NCBIfam" id="TIGR02595">
    <property type="entry name" value="PEP_CTERM"/>
    <property type="match status" value="1"/>
</dbReference>
<dbReference type="RefSeq" id="WP_160753038.1">
    <property type="nucleotide sequence ID" value="NZ_WTYA01000005.1"/>
</dbReference>
<name>A0A845AH35_9SPHN</name>
<feature type="compositionally biased region" description="Pro residues" evidence="1">
    <location>
        <begin position="166"/>
        <end position="180"/>
    </location>
</feature>
<organism evidence="3 4">
    <name type="scientific">Qipengyuania algicida</name>
    <dbReference type="NCBI Taxonomy" id="1836209"/>
    <lineage>
        <taxon>Bacteria</taxon>
        <taxon>Pseudomonadati</taxon>
        <taxon>Pseudomonadota</taxon>
        <taxon>Alphaproteobacteria</taxon>
        <taxon>Sphingomonadales</taxon>
        <taxon>Erythrobacteraceae</taxon>
        <taxon>Qipengyuania</taxon>
    </lineage>
</organism>
<sequence length="210" mass="20602">MIAVGTAAAIALGTAGVLWESAPTKNDGSGQSLGRFDTLTKLGSEAIDALEARSPGPRIGGIALKGKGKGKRARALPRERLAKAKPKPAPTEKALGKIFYPSEFALNSVPAALPGLPSLDFAPPVIGGGTGSPFVPGTPGGGGFVFIPPGGGGGSPPPTGGGGGGNPPPPPPPPPPPSAVPEPATWLLMIIGFGVIGGALRRKKAALLAV</sequence>
<gene>
    <name evidence="3" type="ORF">GRI58_07935</name>
</gene>
<feature type="region of interest" description="Disordered" evidence="1">
    <location>
        <begin position="54"/>
        <end position="89"/>
    </location>
</feature>
<dbReference type="InterPro" id="IPR013424">
    <property type="entry name" value="Ice-binding_C"/>
</dbReference>
<feature type="compositionally biased region" description="Basic residues" evidence="1">
    <location>
        <begin position="66"/>
        <end position="75"/>
    </location>
</feature>
<evidence type="ECO:0000313" key="4">
    <source>
        <dbReference type="Proteomes" id="UP000439780"/>
    </source>
</evidence>
<dbReference type="AlphaFoldDB" id="A0A845AH35"/>
<evidence type="ECO:0000256" key="1">
    <source>
        <dbReference type="SAM" id="MobiDB-lite"/>
    </source>
</evidence>
<dbReference type="Proteomes" id="UP000439780">
    <property type="component" value="Unassembled WGS sequence"/>
</dbReference>
<comment type="caution">
    <text evidence="3">The sequence shown here is derived from an EMBL/GenBank/DDBJ whole genome shotgun (WGS) entry which is preliminary data.</text>
</comment>
<evidence type="ECO:0000313" key="3">
    <source>
        <dbReference type="EMBL" id="MXP28749.1"/>
    </source>
</evidence>